<dbReference type="RefSeq" id="WP_068206342.1">
    <property type="nucleotide sequence ID" value="NZ_CP013355.1"/>
</dbReference>
<reference evidence="3 4" key="2">
    <citation type="journal article" date="2016" name="Int. J. Syst. Evol. Microbiol.">
        <title>Lutibacter profundi sp. nov., isolated from a deep-sea hydrothermal system on the Arctic Mid-Ocean Ridge and emended description of the genus Lutibacter.</title>
        <authorList>
            <person name="Le Moine Bauer S."/>
            <person name="Roalkvam I."/>
            <person name="Steen I.H."/>
            <person name="Dahle H."/>
        </authorList>
    </citation>
    <scope>NUCLEOTIDE SEQUENCE [LARGE SCALE GENOMIC DNA]</scope>
    <source>
        <strain evidence="3 4">LP1</strain>
    </source>
</reference>
<dbReference type="EMBL" id="CP013355">
    <property type="protein sequence ID" value="AMC10384.1"/>
    <property type="molecule type" value="Genomic_DNA"/>
</dbReference>
<dbReference type="GO" id="GO:0030246">
    <property type="term" value="F:carbohydrate binding"/>
    <property type="evidence" value="ECO:0007669"/>
    <property type="project" value="InterPro"/>
</dbReference>
<dbReference type="InterPro" id="IPR045670">
    <property type="entry name" value="DUF5916"/>
</dbReference>
<dbReference type="InterPro" id="IPR010502">
    <property type="entry name" value="Carb-bd_dom_fam9"/>
</dbReference>
<dbReference type="AlphaFoldDB" id="A0A0X8G5G9"/>
<proteinExistence type="predicted"/>
<dbReference type="GO" id="GO:0004553">
    <property type="term" value="F:hydrolase activity, hydrolyzing O-glycosyl compounds"/>
    <property type="evidence" value="ECO:0007669"/>
    <property type="project" value="InterPro"/>
</dbReference>
<reference evidence="4" key="1">
    <citation type="submission" date="2015-12" db="EMBL/GenBank/DDBJ databases">
        <title>Complete genome sequence of Lutibacter profundus strain LP1.</title>
        <authorList>
            <person name="Wissuwa J."/>
            <person name="Le Moine Bauer S."/>
            <person name="Stokke R."/>
            <person name="Dahle H."/>
            <person name="Steen I.H."/>
        </authorList>
    </citation>
    <scope>NUCLEOTIDE SEQUENCE [LARGE SCALE GENOMIC DNA]</scope>
    <source>
        <strain evidence="4">LP1</strain>
    </source>
</reference>
<gene>
    <name evidence="3" type="ORF">Lupro_03570</name>
</gene>
<evidence type="ECO:0000259" key="2">
    <source>
        <dbReference type="Pfam" id="PF19313"/>
    </source>
</evidence>
<name>A0A0X8G5G9_9FLAO</name>
<dbReference type="Pfam" id="PF19313">
    <property type="entry name" value="DUF5916"/>
    <property type="match status" value="1"/>
</dbReference>
<dbReference type="OrthoDB" id="9786766at2"/>
<dbReference type="CDD" id="cd09618">
    <property type="entry name" value="CBM9_like_2"/>
    <property type="match status" value="1"/>
</dbReference>
<dbReference type="SUPFAM" id="SSF49344">
    <property type="entry name" value="CBD9-like"/>
    <property type="match status" value="1"/>
</dbReference>
<dbReference type="Proteomes" id="UP000059672">
    <property type="component" value="Chromosome"/>
</dbReference>
<feature type="domain" description="DUF5916" evidence="2">
    <location>
        <begin position="230"/>
        <end position="805"/>
    </location>
</feature>
<evidence type="ECO:0000313" key="3">
    <source>
        <dbReference type="EMBL" id="AMC10384.1"/>
    </source>
</evidence>
<organism evidence="3 4">
    <name type="scientific">Lutibacter profundi</name>
    <dbReference type="NCBI Taxonomy" id="1622118"/>
    <lineage>
        <taxon>Bacteria</taxon>
        <taxon>Pseudomonadati</taxon>
        <taxon>Bacteroidota</taxon>
        <taxon>Flavobacteriia</taxon>
        <taxon>Flavobacteriales</taxon>
        <taxon>Flavobacteriaceae</taxon>
        <taxon>Lutibacter</taxon>
    </lineage>
</organism>
<dbReference type="Pfam" id="PF06452">
    <property type="entry name" value="CBM9_1"/>
    <property type="match status" value="1"/>
</dbReference>
<dbReference type="GO" id="GO:0016052">
    <property type="term" value="P:carbohydrate catabolic process"/>
    <property type="evidence" value="ECO:0007669"/>
    <property type="project" value="InterPro"/>
</dbReference>
<protein>
    <submittedName>
        <fullName evidence="3">Uncharacterized protein</fullName>
    </submittedName>
</protein>
<dbReference type="STRING" id="1622118.Lupro_03570"/>
<keyword evidence="4" id="KW-1185">Reference proteome</keyword>
<accession>A0A0X8G5G9</accession>
<feature type="domain" description="Carbohydrate-binding" evidence="1">
    <location>
        <begin position="37"/>
        <end position="193"/>
    </location>
</feature>
<sequence length="805" mass="92500">MKNYFLVFCFFSFLISFSQNIKRKSLAATRVTTPPKIDGILNDAAWQNLPVAKNFVMLKPGDGDPEPSNQKTEVKVVYDDEAIYFAAYMYDSHPEKIMRQLSDRDNFSQADFFGVILNPLNDSQNDTEFFVSAGGTQADAKVSTANGEDFSWNDVWYSKISFDSKGWYVEMKIPYSALRFSNQKVQTWGLNFQRLIQSKREQYSWNYIDKSVGSIPQYSGLLTNLENIKTPTRLNFLPVTTLNTSSFEGKTSTKGQLGFNIRYGLSDNFTLDATINPDFSQAGFDNLVLNLGPFEVRFDEQRQFFIEGADLLNKGGLFFSRRIGKRPINYFDIYSNLATDETIIHNPDIAKLLTAVKISGRTKKGLGIAVLDAITDKTEAIIENTTTNEIRKEVTEPFANYNVIVIDQEFNKNSSVSLINTNISRSNHFRKANVSALLFNLANKENSKKLNGSVKYSSTKDPTEGTTNGYSANLSYNKTKGKFRYGLRSSLADDKYEINDLGFQRRNNFSSFSGNISYQIFKPTKKFNNYRLRLSGGMFRRFKPNVYTGNFLQLNLFATTIKQFSFGGRINARIGEGRDYWAPRNNTDFLVTTPRVGFSSFVSSDFRKKFAYNASVSYNRHYGEKDNGYSFSFTPIYRASDKFFMSYSFNYDITFDERGYITTLDEGDIIFGFRKIKSVLNTLSGKYSFNDLASLTIAFRYNWSPVIYRDYYTKLDENGYLISSNYTGDNDVNFNSWNLDLRYIWQFSRGSELSILYRNSIFKSDNKSYLTFSNNLNNLFEEPLQQNLSVRLVYYLDFNKLKSWL</sequence>
<evidence type="ECO:0000313" key="4">
    <source>
        <dbReference type="Proteomes" id="UP000059672"/>
    </source>
</evidence>
<dbReference type="Gene3D" id="2.60.40.1190">
    <property type="match status" value="1"/>
</dbReference>
<evidence type="ECO:0000259" key="1">
    <source>
        <dbReference type="Pfam" id="PF06452"/>
    </source>
</evidence>
<dbReference type="PATRIC" id="fig|1622118.3.peg.757"/>
<dbReference type="KEGG" id="lut:Lupro_03570"/>